<name>A0A2P7TZ62_9NEIS</name>
<comment type="caution">
    <text evidence="1">The sequence shown here is derived from an EMBL/GenBank/DDBJ whole genome shotgun (WGS) entry which is preliminary data.</text>
</comment>
<sequence>MSEKVGSLVFFMRDSVCFAEIIVLGFSNVLKNGAALPCFSAFSAKDNSPKTVLQAKKQKMQTTLEFSTA</sequence>
<reference evidence="1 2" key="1">
    <citation type="submission" date="2018-03" db="EMBL/GenBank/DDBJ databases">
        <title>Neisseria weixii sp. nov., isolated from the intestinal contents of Tibetan Plateau pika (Ochotona curzoniae) in Yushu, Qinghai Province, China.</title>
        <authorList>
            <person name="Gui Z."/>
        </authorList>
    </citation>
    <scope>NUCLEOTIDE SEQUENCE [LARGE SCALE GENOMIC DNA]</scope>
    <source>
        <strain evidence="1 2">ATCC 51483</strain>
    </source>
</reference>
<dbReference type="EMBL" id="PXYY01000061">
    <property type="protein sequence ID" value="PSJ79933.1"/>
    <property type="molecule type" value="Genomic_DNA"/>
</dbReference>
<dbReference type="RefSeq" id="WP_106742223.1">
    <property type="nucleotide sequence ID" value="NZ_PXYY01000061.1"/>
</dbReference>
<accession>A0A2P7TZ62</accession>
<organism evidence="1 2">
    <name type="scientific">Neisseria iguanae</name>
    <dbReference type="NCBI Taxonomy" id="90242"/>
    <lineage>
        <taxon>Bacteria</taxon>
        <taxon>Pseudomonadati</taxon>
        <taxon>Pseudomonadota</taxon>
        <taxon>Betaproteobacteria</taxon>
        <taxon>Neisseriales</taxon>
        <taxon>Neisseriaceae</taxon>
        <taxon>Neisseria</taxon>
    </lineage>
</organism>
<protein>
    <submittedName>
        <fullName evidence="1">Uncharacterized protein</fullName>
    </submittedName>
</protein>
<proteinExistence type="predicted"/>
<evidence type="ECO:0000313" key="2">
    <source>
        <dbReference type="Proteomes" id="UP000241868"/>
    </source>
</evidence>
<evidence type="ECO:0000313" key="1">
    <source>
        <dbReference type="EMBL" id="PSJ79933.1"/>
    </source>
</evidence>
<dbReference type="Proteomes" id="UP000241868">
    <property type="component" value="Unassembled WGS sequence"/>
</dbReference>
<dbReference type="AlphaFoldDB" id="A0A2P7TZ62"/>
<gene>
    <name evidence="1" type="ORF">C7N83_09300</name>
</gene>
<keyword evidence="2" id="KW-1185">Reference proteome</keyword>